<proteinExistence type="predicted"/>
<comment type="caution">
    <text evidence="2">The sequence shown here is derived from an EMBL/GenBank/DDBJ whole genome shotgun (WGS) entry which is preliminary data.</text>
</comment>
<feature type="region of interest" description="Disordered" evidence="1">
    <location>
        <begin position="95"/>
        <end position="116"/>
    </location>
</feature>
<dbReference type="EMBL" id="MCFA01000241">
    <property type="protein sequence ID" value="ORX97094.1"/>
    <property type="molecule type" value="Genomic_DNA"/>
</dbReference>
<sequence>MSEDSYEKFQEWGTSDMSPDSPHNGSFYNTTSDTCVGRNQANYIQSTDSIKVPNTYATHYELTIYSEWMSPRTHSGQGAVGRELSSSQEAIEHETHSTLPNQHVLGSTTSQSSSVGGEDRLLFPHLVSDETSTYAMQKIKSSYIPNQNRRHRYRDLPSLYFLIRRIVIRELTLRVRPRTGILIHEPILKACPRRRDFLHILHRPCHPTSAPTTKTDSPLQMRDNTKDTLKIRLYHPNCLTKPVTYVTGSSKRRQTVGATKRLTGHSIKAPGIRLAWENSFIVERWDVRRRKVLLGMTTTCAT</sequence>
<keyword evidence="3" id="KW-1185">Reference proteome</keyword>
<organism evidence="2 3">
    <name type="scientific">Clohesyomyces aquaticus</name>
    <dbReference type="NCBI Taxonomy" id="1231657"/>
    <lineage>
        <taxon>Eukaryota</taxon>
        <taxon>Fungi</taxon>
        <taxon>Dikarya</taxon>
        <taxon>Ascomycota</taxon>
        <taxon>Pezizomycotina</taxon>
        <taxon>Dothideomycetes</taxon>
        <taxon>Pleosporomycetidae</taxon>
        <taxon>Pleosporales</taxon>
        <taxon>Lindgomycetaceae</taxon>
        <taxon>Clohesyomyces</taxon>
    </lineage>
</organism>
<name>A0A1Y1YHK2_9PLEO</name>
<dbReference type="Proteomes" id="UP000193144">
    <property type="component" value="Unassembled WGS sequence"/>
</dbReference>
<protein>
    <submittedName>
        <fullName evidence="2">Uncharacterized protein</fullName>
    </submittedName>
</protein>
<evidence type="ECO:0000313" key="2">
    <source>
        <dbReference type="EMBL" id="ORX97094.1"/>
    </source>
</evidence>
<evidence type="ECO:0000313" key="3">
    <source>
        <dbReference type="Proteomes" id="UP000193144"/>
    </source>
</evidence>
<feature type="compositionally biased region" description="Polar residues" evidence="1">
    <location>
        <begin position="12"/>
        <end position="29"/>
    </location>
</feature>
<feature type="compositionally biased region" description="Polar residues" evidence="1">
    <location>
        <begin position="97"/>
        <end position="106"/>
    </location>
</feature>
<evidence type="ECO:0000256" key="1">
    <source>
        <dbReference type="SAM" id="MobiDB-lite"/>
    </source>
</evidence>
<dbReference type="AlphaFoldDB" id="A0A1Y1YHK2"/>
<reference evidence="2 3" key="1">
    <citation type="submission" date="2016-07" db="EMBL/GenBank/DDBJ databases">
        <title>Pervasive Adenine N6-methylation of Active Genes in Fungi.</title>
        <authorList>
            <consortium name="DOE Joint Genome Institute"/>
            <person name="Mondo S.J."/>
            <person name="Dannebaum R.O."/>
            <person name="Kuo R.C."/>
            <person name="Labutti K."/>
            <person name="Haridas S."/>
            <person name="Kuo A."/>
            <person name="Salamov A."/>
            <person name="Ahrendt S.R."/>
            <person name="Lipzen A."/>
            <person name="Sullivan W."/>
            <person name="Andreopoulos W.B."/>
            <person name="Clum A."/>
            <person name="Lindquist E."/>
            <person name="Daum C."/>
            <person name="Ramamoorthy G.K."/>
            <person name="Gryganskyi A."/>
            <person name="Culley D."/>
            <person name="Magnuson J.K."/>
            <person name="James T.Y."/>
            <person name="O'Malley M.A."/>
            <person name="Stajich J.E."/>
            <person name="Spatafora J.W."/>
            <person name="Visel A."/>
            <person name="Grigoriev I.V."/>
        </authorList>
    </citation>
    <scope>NUCLEOTIDE SEQUENCE [LARGE SCALE GENOMIC DNA]</scope>
    <source>
        <strain evidence="2 3">CBS 115471</strain>
    </source>
</reference>
<accession>A0A1Y1YHK2</accession>
<feature type="compositionally biased region" description="Basic and acidic residues" evidence="1">
    <location>
        <begin position="1"/>
        <end position="10"/>
    </location>
</feature>
<feature type="region of interest" description="Disordered" evidence="1">
    <location>
        <begin position="1"/>
        <end position="29"/>
    </location>
</feature>
<gene>
    <name evidence="2" type="ORF">BCR34DRAFT_593610</name>
</gene>